<feature type="transmembrane region" description="Helical" evidence="4">
    <location>
        <begin position="160"/>
        <end position="179"/>
    </location>
</feature>
<keyword evidence="6" id="KW-1185">Reference proteome</keyword>
<dbReference type="InterPro" id="IPR036259">
    <property type="entry name" value="MFS_trans_sf"/>
</dbReference>
<dbReference type="Pfam" id="PF07690">
    <property type="entry name" value="MFS_1"/>
    <property type="match status" value="1"/>
</dbReference>
<dbReference type="PANTHER" id="PTHR11360:SF130">
    <property type="entry name" value="MAJOR FACILITATOR SUPERFAMILY (MFS) PROFILE DOMAIN-CONTAINING PROTEIN-RELATED"/>
    <property type="match status" value="1"/>
</dbReference>
<feature type="transmembrane region" description="Helical" evidence="4">
    <location>
        <begin position="232"/>
        <end position="252"/>
    </location>
</feature>
<dbReference type="Gene3D" id="1.20.1250.20">
    <property type="entry name" value="MFS general substrate transporter like domains"/>
    <property type="match status" value="2"/>
</dbReference>
<feature type="transmembrane region" description="Helical" evidence="4">
    <location>
        <begin position="325"/>
        <end position="347"/>
    </location>
</feature>
<evidence type="ECO:0000256" key="2">
    <source>
        <dbReference type="ARBA" id="ARBA00006727"/>
    </source>
</evidence>
<feature type="transmembrane region" description="Helical" evidence="4">
    <location>
        <begin position="191"/>
        <end position="211"/>
    </location>
</feature>
<proteinExistence type="inferred from homology"/>
<feature type="transmembrane region" description="Helical" evidence="4">
    <location>
        <begin position="359"/>
        <end position="379"/>
    </location>
</feature>
<comment type="similarity">
    <text evidence="2">Belongs to the major facilitator superfamily. Monocarboxylate porter (TC 2.A.1.13) family.</text>
</comment>
<dbReference type="GO" id="GO:0016020">
    <property type="term" value="C:membrane"/>
    <property type="evidence" value="ECO:0007669"/>
    <property type="project" value="UniProtKB-SubCell"/>
</dbReference>
<accession>A0A2L2T1Z1</accession>
<dbReference type="OrthoDB" id="5212574at2759"/>
<dbReference type="GO" id="GO:0022857">
    <property type="term" value="F:transmembrane transporter activity"/>
    <property type="evidence" value="ECO:0007669"/>
    <property type="project" value="InterPro"/>
</dbReference>
<sequence>MGLKAKSMRESDSPAETMQSATIDLPVPPDGGYGWIQVLAAHLEVFNTFGYSYSFGIFEQYYHHELGFSLSSTSWIGSIHLFLLFVLSTISGRLFDAGYFRHLLIVGSFLQILGLFMASISTEYWHLFLAQGVCSGIGAGLAYCPVMACVSTYFTNKRALAIAVVTSGSATGGIIFPIIAQQMMYVHGFPWTIRCMAFVILFNAIIVVALAKELLLPRKNGPFFEFAAFREMPFVLFSCGSFLILWSVFIGPSYINHYATSVVGISNETSLTILLTLNALSCPGRIIPSLISDAYLGPFRTLIPLMLSASVLYIGWLGVKNLPSVFVFASLFGFVCGGIQTVGMAGLPNLTIDHSKMGTRMGMILTMCSFAALTGPPIAGKLIEHGHGRYLYMQIWGACSMALGAGFIFAAFKSRPKGDN</sequence>
<protein>
    <recommendedName>
        <fullName evidence="7">Major facilitator superfamily (MFS) profile domain-containing protein</fullName>
    </recommendedName>
</protein>
<dbReference type="SUPFAM" id="SSF103473">
    <property type="entry name" value="MFS general substrate transporter"/>
    <property type="match status" value="1"/>
</dbReference>
<feature type="transmembrane region" description="Helical" evidence="4">
    <location>
        <begin position="124"/>
        <end position="148"/>
    </location>
</feature>
<evidence type="ECO:0000256" key="1">
    <source>
        <dbReference type="ARBA" id="ARBA00004141"/>
    </source>
</evidence>
<dbReference type="InterPro" id="IPR050327">
    <property type="entry name" value="Proton-linked_MCT"/>
</dbReference>
<evidence type="ECO:0000256" key="4">
    <source>
        <dbReference type="SAM" id="Phobius"/>
    </source>
</evidence>
<dbReference type="InterPro" id="IPR011701">
    <property type="entry name" value="MFS"/>
</dbReference>
<feature type="transmembrane region" description="Helical" evidence="4">
    <location>
        <begin position="99"/>
        <end position="118"/>
    </location>
</feature>
<keyword evidence="4" id="KW-0472">Membrane</keyword>
<evidence type="ECO:0000313" key="6">
    <source>
        <dbReference type="Proteomes" id="UP000245910"/>
    </source>
</evidence>
<keyword evidence="3" id="KW-0325">Glycoprotein</keyword>
<evidence type="ECO:0008006" key="7">
    <source>
        <dbReference type="Google" id="ProtNLM"/>
    </source>
</evidence>
<evidence type="ECO:0000313" key="5">
    <source>
        <dbReference type="EMBL" id="CEI63449.1"/>
    </source>
</evidence>
<keyword evidence="4" id="KW-0812">Transmembrane</keyword>
<feature type="transmembrane region" description="Helical" evidence="4">
    <location>
        <begin position="66"/>
        <end position="87"/>
    </location>
</feature>
<name>A0A2L2T1Z1_9HYPO</name>
<evidence type="ECO:0000256" key="3">
    <source>
        <dbReference type="ARBA" id="ARBA00023180"/>
    </source>
</evidence>
<comment type="subcellular location">
    <subcellularLocation>
        <location evidence="1">Membrane</location>
        <topology evidence="1">Multi-pass membrane protein</topology>
    </subcellularLocation>
</comment>
<organism evidence="5 6">
    <name type="scientific">Fusarium venenatum</name>
    <dbReference type="NCBI Taxonomy" id="56646"/>
    <lineage>
        <taxon>Eukaryota</taxon>
        <taxon>Fungi</taxon>
        <taxon>Dikarya</taxon>
        <taxon>Ascomycota</taxon>
        <taxon>Pezizomycotina</taxon>
        <taxon>Sordariomycetes</taxon>
        <taxon>Hypocreomycetidae</taxon>
        <taxon>Hypocreales</taxon>
        <taxon>Nectriaceae</taxon>
        <taxon>Fusarium</taxon>
    </lineage>
</organism>
<dbReference type="Proteomes" id="UP000245910">
    <property type="component" value="Chromosome II"/>
</dbReference>
<reference evidence="6" key="1">
    <citation type="submission" date="2014-10" db="EMBL/GenBank/DDBJ databases">
        <authorList>
            <person name="King R."/>
        </authorList>
    </citation>
    <scope>NUCLEOTIDE SEQUENCE [LARGE SCALE GENOMIC DNA]</scope>
    <source>
        <strain evidence="6">A3/5</strain>
    </source>
</reference>
<dbReference type="PANTHER" id="PTHR11360">
    <property type="entry name" value="MONOCARBOXYLATE TRANSPORTER"/>
    <property type="match status" value="1"/>
</dbReference>
<feature type="transmembrane region" description="Helical" evidence="4">
    <location>
        <begin position="391"/>
        <end position="412"/>
    </location>
</feature>
<dbReference type="AlphaFoldDB" id="A0A2L2T1Z1"/>
<keyword evidence="4" id="KW-1133">Transmembrane helix</keyword>
<dbReference type="EMBL" id="LN649230">
    <property type="protein sequence ID" value="CEI63449.1"/>
    <property type="molecule type" value="Genomic_DNA"/>
</dbReference>
<feature type="transmembrane region" description="Helical" evidence="4">
    <location>
        <begin position="301"/>
        <end position="319"/>
    </location>
</feature>